<dbReference type="STRING" id="391625.PPSIR1_39305"/>
<proteinExistence type="predicted"/>
<dbReference type="PROSITE" id="PS50983">
    <property type="entry name" value="FE_B12_PBP"/>
    <property type="match status" value="1"/>
</dbReference>
<dbReference type="InterPro" id="IPR051030">
    <property type="entry name" value="Vitamin_B12-ABC_binding"/>
</dbReference>
<name>A6FXZ1_9BACT</name>
<dbReference type="Proteomes" id="UP000005801">
    <property type="component" value="Unassembled WGS sequence"/>
</dbReference>
<dbReference type="EMBL" id="ABCS01000003">
    <property type="protein sequence ID" value="EDM81370.1"/>
    <property type="molecule type" value="Genomic_DNA"/>
</dbReference>
<keyword evidence="3" id="KW-1185">Reference proteome</keyword>
<dbReference type="PANTHER" id="PTHR42860:SF1">
    <property type="entry name" value="VITAMIN B12-BINDING PROTEIN"/>
    <property type="match status" value="1"/>
</dbReference>
<evidence type="ECO:0000313" key="3">
    <source>
        <dbReference type="Proteomes" id="UP000005801"/>
    </source>
</evidence>
<evidence type="ECO:0000313" key="2">
    <source>
        <dbReference type="EMBL" id="EDM81370.1"/>
    </source>
</evidence>
<comment type="caution">
    <text evidence="2">The sequence shown here is derived from an EMBL/GenBank/DDBJ whole genome shotgun (WGS) entry which is preliminary data.</text>
</comment>
<gene>
    <name evidence="2" type="ORF">PPSIR1_39305</name>
</gene>
<dbReference type="Gene3D" id="3.40.50.1980">
    <property type="entry name" value="Nitrogenase molybdenum iron protein domain"/>
    <property type="match status" value="2"/>
</dbReference>
<dbReference type="OrthoDB" id="9787772at2"/>
<evidence type="ECO:0000259" key="1">
    <source>
        <dbReference type="PROSITE" id="PS50983"/>
    </source>
</evidence>
<sequence length="326" mass="33961">MRIVSLLPSATEIACALGLGEHLVGVSHECDHPPELARRVGPELPVLTASILDAGLSPKAIDTAVHEAQLEGRPIYSVDGERLEALAPELILTQGVCSVCAVTPATIETALQLIPVEVLGRAREARVLSLAAKTFEGVLADIQAVAEAAGVVERGRALVASLRARWAAIAAGGPVAPPASAPAGREQCTAFFLEWPDPPWNAGHWVPEQLAAAGVVDAFGEVGGASRPLPWSAIAAADPDWILAGACGYDLATNLTHARALLERPEVQALRAVREGRVWALDANAMFSRPAPRLVEGAACLRAIFTGQADALPEGFAAPLLPSLMV</sequence>
<dbReference type="PANTHER" id="PTHR42860">
    <property type="entry name" value="VITAMIN B12-BINDING PROTEIN"/>
    <property type="match status" value="1"/>
</dbReference>
<dbReference type="SUPFAM" id="SSF53807">
    <property type="entry name" value="Helical backbone' metal receptor"/>
    <property type="match status" value="1"/>
</dbReference>
<reference evidence="2 3" key="1">
    <citation type="submission" date="2007-06" db="EMBL/GenBank/DDBJ databases">
        <authorList>
            <person name="Shimkets L."/>
            <person name="Ferriera S."/>
            <person name="Johnson J."/>
            <person name="Kravitz S."/>
            <person name="Beeson K."/>
            <person name="Sutton G."/>
            <person name="Rogers Y.-H."/>
            <person name="Friedman R."/>
            <person name="Frazier M."/>
            <person name="Venter J.C."/>
        </authorList>
    </citation>
    <scope>NUCLEOTIDE SEQUENCE [LARGE SCALE GENOMIC DNA]</scope>
    <source>
        <strain evidence="2 3">SIR-1</strain>
    </source>
</reference>
<dbReference type="AlphaFoldDB" id="A6FXZ1"/>
<dbReference type="RefSeq" id="WP_006969340.1">
    <property type="nucleotide sequence ID" value="NZ_ABCS01000003.1"/>
</dbReference>
<dbReference type="InterPro" id="IPR002491">
    <property type="entry name" value="ABC_transptr_periplasmic_BD"/>
</dbReference>
<dbReference type="eggNOG" id="COG0614">
    <property type="taxonomic scope" value="Bacteria"/>
</dbReference>
<feature type="domain" description="Fe/B12 periplasmic-binding" evidence="1">
    <location>
        <begin position="2"/>
        <end position="309"/>
    </location>
</feature>
<accession>A6FXZ1</accession>
<organism evidence="2 3">
    <name type="scientific">Plesiocystis pacifica SIR-1</name>
    <dbReference type="NCBI Taxonomy" id="391625"/>
    <lineage>
        <taxon>Bacteria</taxon>
        <taxon>Pseudomonadati</taxon>
        <taxon>Myxococcota</taxon>
        <taxon>Polyangia</taxon>
        <taxon>Nannocystales</taxon>
        <taxon>Nannocystaceae</taxon>
        <taxon>Plesiocystis</taxon>
    </lineage>
</organism>
<protein>
    <recommendedName>
        <fullName evidence="1">Fe/B12 periplasmic-binding domain-containing protein</fullName>
    </recommendedName>
</protein>
<dbReference type="CDD" id="cd01144">
    <property type="entry name" value="BtuF"/>
    <property type="match status" value="1"/>
</dbReference>
<dbReference type="Pfam" id="PF01497">
    <property type="entry name" value="Peripla_BP_2"/>
    <property type="match status" value="1"/>
</dbReference>